<protein>
    <recommendedName>
        <fullName evidence="5">Pentacotripeptide-repeat region of PRORP domain-containing protein</fullName>
    </recommendedName>
</protein>
<dbReference type="PANTHER" id="PTHR47447">
    <property type="entry name" value="OS03G0856100 PROTEIN"/>
    <property type="match status" value="1"/>
</dbReference>
<feature type="compositionally biased region" description="Gly residues" evidence="2">
    <location>
        <begin position="368"/>
        <end position="382"/>
    </location>
</feature>
<sequence>MSTETTDTVGGPPSPQPPSAGSSGPPPAPALSASASSFRPNAGSAGAGDHHHHRAPLQQRQHPSESYIASSATLWGAIGQSYSFGGGEAGGVGGGGTASSTNNNHQSHHNHPHHSSASSHHSKTADSSSNNNNQAASASSSDPALWNFGNFDVDALTADHTTQGAAPPEVASSSDSGGKYGMTLDENVSLGFMGFEHHGGGGGLGAGGGDAVSRLTGAFGNLNHHGYGQGGGGGGGQQGLYGMHQGHPQRQQHAGLYDRHRSEGGDVFSSYGGGGGTSSAGGGYQGQQLQSGYGLDTIPRWTPGQGVVAAAAAGGGIQGGVGGANASNQGGYNPYAAGGGGGARGYPQVVDHMSEYPPPHYHSQSGYGDSGYGGGGGVGGGGGGLPQASHNYNRNVPSFVPPPMSNHYGMGRGSGVGALSNVLDGPYPPSFPSGVAATSYLGRNSDGYGDITGGLEASGAPYNPQIAAQQRKYPPILGGAPTPVGGGGGEGLYGGDGGIGMVGVVGSGAGLGKPPTSGRGMDPTAATKGYGGGRNNGSSGPNTVSSSASSYGEISPTPSNETGDASIHHTNSNTMASNVNNNAVLDAGTVGAGSGVGSIGGGSGAAAGNDQPILPKRVIPEPSMSPTDDDDDDGPIRGSYNGIPVPSPHDSQAKKRDWLLTMNATLEATPIGQLDPNALPLSTIMNGWAKQKSSEGARMVEMWLDRVHTEYNSENANGVHPTARMYTMAVDAWAKSGGGAPAARRAEALLERMDRLYREGGGRHEALKPTTGIFNAVINAWARSREKIAPARAEQILAWMEKLREQGGEELDITPDKYTFNTVIHAYAKSGAKEAATKAHRILDNMNQMYRAGNSSVKPDTITSMDRNAAARADALLANMVALHQSDPVRHADLRPNTYVFNTVINAWAKSKERGAAAKAEEMLVAMDRLHASGFPGLKPDAFTYTAVIDAYAKSGFRGAASRADLLLDQMEAKYASGDNDLKPNTFTYNAVINALAKSGEPGAAARAERVLHNMVNRLRANGGNDVKPTTINFNTVLDAWAKSGEGEAAAERAEAILEWMDRLNKAGNTDVKPDTITFNAVIDAWARSGCKRGPHRAEQILNHMDDLYQAGNIDVKPDTYTYNTLINALAKCGDGASANRAQEILAIMEEKYLAGDKSYKPNTRSHTSVIDAWAKSGEAGAALMAEAILENLKRMYAETGDNDIKPNVYTANAVMNACAFTKHDEDRDEALSMAFRTFEWLDNQRDIKPDAYTFTIMLSVCANLIPKEESMTRYQYAEMLFHKCCDSGHVNDHVLWKLKLTISENEYYNLVGFGVETKAVDLPPAWSRVVSVNNKKGSGENRNSNWSRNRGKKHSM</sequence>
<name>B8CC32_THAPS</name>
<feature type="compositionally biased region" description="Polar residues" evidence="2">
    <location>
        <begin position="1334"/>
        <end position="1349"/>
    </location>
</feature>
<keyword evidence="4" id="KW-1185">Reference proteome</keyword>
<dbReference type="Pfam" id="PF01535">
    <property type="entry name" value="PPR"/>
    <property type="match status" value="1"/>
</dbReference>
<dbReference type="GO" id="GO:0005737">
    <property type="term" value="C:cytoplasm"/>
    <property type="evidence" value="ECO:0000318"/>
    <property type="project" value="GO_Central"/>
</dbReference>
<dbReference type="EMBL" id="CM000649">
    <property type="protein sequence ID" value="EED88886.1"/>
    <property type="molecule type" value="Genomic_DNA"/>
</dbReference>
<dbReference type="InParanoid" id="B8CC32"/>
<dbReference type="Proteomes" id="UP000001449">
    <property type="component" value="Chromosome 14"/>
</dbReference>
<feature type="compositionally biased region" description="Low complexity" evidence="2">
    <location>
        <begin position="115"/>
        <end position="142"/>
    </location>
</feature>
<dbReference type="InterPro" id="IPR011990">
    <property type="entry name" value="TPR-like_helical_dom_sf"/>
</dbReference>
<feature type="compositionally biased region" description="Polar residues" evidence="2">
    <location>
        <begin position="541"/>
        <end position="563"/>
    </location>
</feature>
<proteinExistence type="predicted"/>
<gene>
    <name evidence="3" type="ORF">THAPSDRAFT_24780</name>
</gene>
<accession>B8CC32</accession>
<dbReference type="KEGG" id="tps:THAPSDRAFT_24780"/>
<reference evidence="3 4" key="1">
    <citation type="journal article" date="2004" name="Science">
        <title>The genome of the diatom Thalassiosira pseudonana: ecology, evolution, and metabolism.</title>
        <authorList>
            <person name="Armbrust E.V."/>
            <person name="Berges J.A."/>
            <person name="Bowler C."/>
            <person name="Green B.R."/>
            <person name="Martinez D."/>
            <person name="Putnam N.H."/>
            <person name="Zhou S."/>
            <person name="Allen A.E."/>
            <person name="Apt K.E."/>
            <person name="Bechner M."/>
            <person name="Brzezinski M.A."/>
            <person name="Chaal B.K."/>
            <person name="Chiovitti A."/>
            <person name="Davis A.K."/>
            <person name="Demarest M.S."/>
            <person name="Detter J.C."/>
            <person name="Glavina T."/>
            <person name="Goodstein D."/>
            <person name="Hadi M.Z."/>
            <person name="Hellsten U."/>
            <person name="Hildebrand M."/>
            <person name="Jenkins B.D."/>
            <person name="Jurka J."/>
            <person name="Kapitonov V.V."/>
            <person name="Kroger N."/>
            <person name="Lau W.W."/>
            <person name="Lane T.W."/>
            <person name="Larimer F.W."/>
            <person name="Lippmeier J.C."/>
            <person name="Lucas S."/>
            <person name="Medina M."/>
            <person name="Montsant A."/>
            <person name="Obornik M."/>
            <person name="Parker M.S."/>
            <person name="Palenik B."/>
            <person name="Pazour G.J."/>
            <person name="Richardson P.M."/>
            <person name="Rynearson T.A."/>
            <person name="Saito M.A."/>
            <person name="Schwartz D.C."/>
            <person name="Thamatrakoln K."/>
            <person name="Valentin K."/>
            <person name="Vardi A."/>
            <person name="Wilkerson F.P."/>
            <person name="Rokhsar D.S."/>
        </authorList>
    </citation>
    <scope>NUCLEOTIDE SEQUENCE [LARGE SCALE GENOMIC DNA]</scope>
    <source>
        <strain evidence="3 4">CCMP1335</strain>
    </source>
</reference>
<dbReference type="HOGENOM" id="CLU_257277_0_0_1"/>
<dbReference type="eggNOG" id="KOG4197">
    <property type="taxonomic scope" value="Eukaryota"/>
</dbReference>
<feature type="region of interest" description="Disordered" evidence="2">
    <location>
        <begin position="510"/>
        <end position="574"/>
    </location>
</feature>
<dbReference type="STRING" id="35128.B8CC32"/>
<reference evidence="3 4" key="2">
    <citation type="journal article" date="2008" name="Nature">
        <title>The Phaeodactylum genome reveals the evolutionary history of diatom genomes.</title>
        <authorList>
            <person name="Bowler C."/>
            <person name="Allen A.E."/>
            <person name="Badger J.H."/>
            <person name="Grimwood J."/>
            <person name="Jabbari K."/>
            <person name="Kuo A."/>
            <person name="Maheswari U."/>
            <person name="Martens C."/>
            <person name="Maumus F."/>
            <person name="Otillar R.P."/>
            <person name="Rayko E."/>
            <person name="Salamov A."/>
            <person name="Vandepoele K."/>
            <person name="Beszteri B."/>
            <person name="Gruber A."/>
            <person name="Heijde M."/>
            <person name="Katinka M."/>
            <person name="Mock T."/>
            <person name="Valentin K."/>
            <person name="Verret F."/>
            <person name="Berges J.A."/>
            <person name="Brownlee C."/>
            <person name="Cadoret J.P."/>
            <person name="Chiovitti A."/>
            <person name="Choi C.J."/>
            <person name="Coesel S."/>
            <person name="De Martino A."/>
            <person name="Detter J.C."/>
            <person name="Durkin C."/>
            <person name="Falciatore A."/>
            <person name="Fournet J."/>
            <person name="Haruta M."/>
            <person name="Huysman M.J."/>
            <person name="Jenkins B.D."/>
            <person name="Jiroutova K."/>
            <person name="Jorgensen R.E."/>
            <person name="Joubert Y."/>
            <person name="Kaplan A."/>
            <person name="Kroger N."/>
            <person name="Kroth P.G."/>
            <person name="La Roche J."/>
            <person name="Lindquist E."/>
            <person name="Lommer M."/>
            <person name="Martin-Jezequel V."/>
            <person name="Lopez P.J."/>
            <person name="Lucas S."/>
            <person name="Mangogna M."/>
            <person name="McGinnis K."/>
            <person name="Medlin L.K."/>
            <person name="Montsant A."/>
            <person name="Oudot-Le Secq M.P."/>
            <person name="Napoli C."/>
            <person name="Obornik M."/>
            <person name="Parker M.S."/>
            <person name="Petit J.L."/>
            <person name="Porcel B.M."/>
            <person name="Poulsen N."/>
            <person name="Robison M."/>
            <person name="Rychlewski L."/>
            <person name="Rynearson T.A."/>
            <person name="Schmutz J."/>
            <person name="Shapiro H."/>
            <person name="Siaut M."/>
            <person name="Stanley M."/>
            <person name="Sussman M.R."/>
            <person name="Taylor A.R."/>
            <person name="Vardi A."/>
            <person name="von Dassow P."/>
            <person name="Vyverman W."/>
            <person name="Willis A."/>
            <person name="Wyrwicz L.S."/>
            <person name="Rokhsar D.S."/>
            <person name="Weissenbach J."/>
            <person name="Armbrust E.V."/>
            <person name="Green B.R."/>
            <person name="Van de Peer Y."/>
            <person name="Grigoriev I.V."/>
        </authorList>
    </citation>
    <scope>NUCLEOTIDE SEQUENCE [LARGE SCALE GENOMIC DNA]</scope>
    <source>
        <strain evidence="3 4">CCMP1335</strain>
    </source>
</reference>
<feature type="compositionally biased region" description="Pro residues" evidence="2">
    <location>
        <begin position="12"/>
        <end position="29"/>
    </location>
</feature>
<dbReference type="RefSeq" id="XP_002293877.1">
    <property type="nucleotide sequence ID" value="XM_002293841.1"/>
</dbReference>
<evidence type="ECO:0000256" key="1">
    <source>
        <dbReference type="ARBA" id="ARBA00022737"/>
    </source>
</evidence>
<dbReference type="GO" id="GO:0003729">
    <property type="term" value="F:mRNA binding"/>
    <property type="evidence" value="ECO:0000318"/>
    <property type="project" value="GO_Central"/>
</dbReference>
<dbReference type="OMA" id="ENANGVH"/>
<evidence type="ECO:0000313" key="3">
    <source>
        <dbReference type="EMBL" id="EED88886.1"/>
    </source>
</evidence>
<feature type="region of interest" description="Disordered" evidence="2">
    <location>
        <begin position="1"/>
        <end position="144"/>
    </location>
</feature>
<evidence type="ECO:0000256" key="2">
    <source>
        <dbReference type="SAM" id="MobiDB-lite"/>
    </source>
</evidence>
<evidence type="ECO:0008006" key="5">
    <source>
        <dbReference type="Google" id="ProtNLM"/>
    </source>
</evidence>
<keyword evidence="1" id="KW-0677">Repeat</keyword>
<feature type="region of interest" description="Disordered" evidence="2">
    <location>
        <begin position="602"/>
        <end position="653"/>
    </location>
</feature>
<dbReference type="GeneID" id="7450836"/>
<dbReference type="GO" id="GO:0006397">
    <property type="term" value="P:mRNA processing"/>
    <property type="evidence" value="ECO:0000318"/>
    <property type="project" value="GO_Central"/>
</dbReference>
<feature type="compositionally biased region" description="Gly residues" evidence="2">
    <location>
        <begin position="84"/>
        <end position="97"/>
    </location>
</feature>
<dbReference type="InterPro" id="IPR002885">
    <property type="entry name" value="PPR_rpt"/>
</dbReference>
<feature type="region of interest" description="Disordered" evidence="2">
    <location>
        <begin position="1334"/>
        <end position="1357"/>
    </location>
</feature>
<dbReference type="Pfam" id="PF13812">
    <property type="entry name" value="PPR_3"/>
    <property type="match status" value="2"/>
</dbReference>
<dbReference type="PaxDb" id="35128-Thaps24780"/>
<dbReference type="Gene3D" id="1.25.40.10">
    <property type="entry name" value="Tetratricopeptide repeat domain"/>
    <property type="match status" value="4"/>
</dbReference>
<feature type="region of interest" description="Disordered" evidence="2">
    <location>
        <begin position="362"/>
        <end position="382"/>
    </location>
</feature>
<evidence type="ECO:0000313" key="4">
    <source>
        <dbReference type="Proteomes" id="UP000001449"/>
    </source>
</evidence>
<organism evidence="3 4">
    <name type="scientific">Thalassiosira pseudonana</name>
    <name type="common">Marine diatom</name>
    <name type="synonym">Cyclotella nana</name>
    <dbReference type="NCBI Taxonomy" id="35128"/>
    <lineage>
        <taxon>Eukaryota</taxon>
        <taxon>Sar</taxon>
        <taxon>Stramenopiles</taxon>
        <taxon>Ochrophyta</taxon>
        <taxon>Bacillariophyta</taxon>
        <taxon>Coscinodiscophyceae</taxon>
        <taxon>Thalassiosirophycidae</taxon>
        <taxon>Thalassiosirales</taxon>
        <taxon>Thalassiosiraceae</taxon>
        <taxon>Thalassiosira</taxon>
    </lineage>
</organism>
<dbReference type="PANTHER" id="PTHR47447:SF23">
    <property type="entry name" value="PENTACOTRIPEPTIDE-REPEAT REGION OF PRORP DOMAIN-CONTAINING PROTEIN"/>
    <property type="match status" value="1"/>
</dbReference>